<keyword evidence="2" id="KW-0812">Transmembrane</keyword>
<dbReference type="AlphaFoldDB" id="S2WL07"/>
<sequence length="112" mass="11678">MSIMLKESGQEALVVEMPTRARGVRVGRGARPSAPGCRPVQPSAPLRTSEPMVLALPSEEPLEQEQLSNRCMGAIIASFVVAVLLGAGVAVGQYLGTDSAASQQSSVVMSVR</sequence>
<evidence type="ECO:0000313" key="3">
    <source>
        <dbReference type="EMBL" id="EPD33327.1"/>
    </source>
</evidence>
<dbReference type="HOGENOM" id="CLU_2143612_0_0_11"/>
<evidence type="ECO:0000313" key="4">
    <source>
        <dbReference type="Proteomes" id="UP000014417"/>
    </source>
</evidence>
<protein>
    <submittedName>
        <fullName evidence="3">Uncharacterized protein</fullName>
    </submittedName>
</protein>
<reference evidence="3 4" key="1">
    <citation type="submission" date="2013-04" db="EMBL/GenBank/DDBJ databases">
        <title>The Genome Sequence of Propionimicrobium lymphophilum ACS-093-V-SCH5.</title>
        <authorList>
            <consortium name="The Broad Institute Genomics Platform"/>
            <person name="Earl A."/>
            <person name="Ward D."/>
            <person name="Feldgarden M."/>
            <person name="Gevers D."/>
            <person name="Saerens B."/>
            <person name="Vaneechoutte M."/>
            <person name="Walker B."/>
            <person name="Young S."/>
            <person name="Zeng Q."/>
            <person name="Gargeya S."/>
            <person name="Fitzgerald M."/>
            <person name="Haas B."/>
            <person name="Abouelleil A."/>
            <person name="Allen A.W."/>
            <person name="Alvarado L."/>
            <person name="Arachchi H.M."/>
            <person name="Berlin A.M."/>
            <person name="Chapman S.B."/>
            <person name="Gainer-Dewar J."/>
            <person name="Goldberg J."/>
            <person name="Griggs A."/>
            <person name="Gujja S."/>
            <person name="Hansen M."/>
            <person name="Howarth C."/>
            <person name="Imamovic A."/>
            <person name="Ireland A."/>
            <person name="Larimer J."/>
            <person name="McCowan C."/>
            <person name="Murphy C."/>
            <person name="Pearson M."/>
            <person name="Poon T.W."/>
            <person name="Priest M."/>
            <person name="Roberts A."/>
            <person name="Saif S."/>
            <person name="Shea T."/>
            <person name="Sisk P."/>
            <person name="Sykes S."/>
            <person name="Wortman J."/>
            <person name="Nusbaum C."/>
            <person name="Birren B."/>
        </authorList>
    </citation>
    <scope>NUCLEOTIDE SEQUENCE [LARGE SCALE GENOMIC DNA]</scope>
    <source>
        <strain evidence="3 4">ACS-093-V-SCH5</strain>
    </source>
</reference>
<keyword evidence="2" id="KW-1133">Transmembrane helix</keyword>
<keyword evidence="2" id="KW-0472">Membrane</keyword>
<evidence type="ECO:0000256" key="2">
    <source>
        <dbReference type="SAM" id="Phobius"/>
    </source>
</evidence>
<feature type="region of interest" description="Disordered" evidence="1">
    <location>
        <begin position="24"/>
        <end position="48"/>
    </location>
</feature>
<keyword evidence="4" id="KW-1185">Reference proteome</keyword>
<dbReference type="Proteomes" id="UP000014417">
    <property type="component" value="Unassembled WGS sequence"/>
</dbReference>
<name>S2WL07_9ACTN</name>
<gene>
    <name evidence="3" type="ORF">HMPREF9306_00866</name>
</gene>
<comment type="caution">
    <text evidence="3">The sequence shown here is derived from an EMBL/GenBank/DDBJ whole genome shotgun (WGS) entry which is preliminary data.</text>
</comment>
<evidence type="ECO:0000256" key="1">
    <source>
        <dbReference type="SAM" id="MobiDB-lite"/>
    </source>
</evidence>
<accession>S2WL07</accession>
<proteinExistence type="predicted"/>
<feature type="transmembrane region" description="Helical" evidence="2">
    <location>
        <begin position="74"/>
        <end position="95"/>
    </location>
</feature>
<dbReference type="RefSeq" id="WP_016455702.1">
    <property type="nucleotide sequence ID" value="NZ_KE150269.1"/>
</dbReference>
<dbReference type="EMBL" id="AGZR01000005">
    <property type="protein sequence ID" value="EPD33327.1"/>
    <property type="molecule type" value="Genomic_DNA"/>
</dbReference>
<organism evidence="3 4">
    <name type="scientific">Propionimicrobium lymphophilum ACS-093-V-SCH5</name>
    <dbReference type="NCBI Taxonomy" id="883161"/>
    <lineage>
        <taxon>Bacteria</taxon>
        <taxon>Bacillati</taxon>
        <taxon>Actinomycetota</taxon>
        <taxon>Actinomycetes</taxon>
        <taxon>Propionibacteriales</taxon>
        <taxon>Propionibacteriaceae</taxon>
        <taxon>Propionimicrobium</taxon>
    </lineage>
</organism>